<feature type="coiled-coil region" evidence="5">
    <location>
        <begin position="369"/>
        <end position="402"/>
    </location>
</feature>
<feature type="compositionally biased region" description="Acidic residues" evidence="6">
    <location>
        <begin position="71"/>
        <end position="102"/>
    </location>
</feature>
<dbReference type="AlphaFoldDB" id="A0A6G1GPW1"/>
<evidence type="ECO:0000259" key="7">
    <source>
        <dbReference type="Pfam" id="PF09368"/>
    </source>
</evidence>
<feature type="compositionally biased region" description="Basic and acidic residues" evidence="6">
    <location>
        <begin position="506"/>
        <end position="516"/>
    </location>
</feature>
<feature type="compositionally biased region" description="Basic and acidic residues" evidence="6">
    <location>
        <begin position="12"/>
        <end position="24"/>
    </location>
</feature>
<organism evidence="8 9">
    <name type="scientific">Aulographum hederae CBS 113979</name>
    <dbReference type="NCBI Taxonomy" id="1176131"/>
    <lineage>
        <taxon>Eukaryota</taxon>
        <taxon>Fungi</taxon>
        <taxon>Dikarya</taxon>
        <taxon>Ascomycota</taxon>
        <taxon>Pezizomycotina</taxon>
        <taxon>Dothideomycetes</taxon>
        <taxon>Pleosporomycetidae</taxon>
        <taxon>Aulographales</taxon>
        <taxon>Aulographaceae</taxon>
    </lineage>
</organism>
<dbReference type="Pfam" id="PF09368">
    <property type="entry name" value="Sas10"/>
    <property type="match status" value="1"/>
</dbReference>
<evidence type="ECO:0000256" key="2">
    <source>
        <dbReference type="ARBA" id="ARBA00010979"/>
    </source>
</evidence>
<keyword evidence="5" id="KW-0175">Coiled coil</keyword>
<feature type="domain" description="Sas10 C-terminal" evidence="7">
    <location>
        <begin position="566"/>
        <end position="629"/>
    </location>
</feature>
<name>A0A6G1GPW1_9PEZI</name>
<dbReference type="Pfam" id="PF04000">
    <property type="entry name" value="Sas10_Utp3"/>
    <property type="match status" value="1"/>
</dbReference>
<dbReference type="GO" id="GO:0000462">
    <property type="term" value="P:maturation of SSU-rRNA from tricistronic rRNA transcript (SSU-rRNA, 5.8S rRNA, LSU-rRNA)"/>
    <property type="evidence" value="ECO:0007669"/>
    <property type="project" value="TreeGrafter"/>
</dbReference>
<evidence type="ECO:0000256" key="1">
    <source>
        <dbReference type="ARBA" id="ARBA00004123"/>
    </source>
</evidence>
<feature type="region of interest" description="Disordered" evidence="6">
    <location>
        <begin position="161"/>
        <end position="184"/>
    </location>
</feature>
<proteinExistence type="inferred from homology"/>
<feature type="compositionally biased region" description="Basic and acidic residues" evidence="6">
    <location>
        <begin position="40"/>
        <end position="55"/>
    </location>
</feature>
<feature type="compositionally biased region" description="Basic and acidic residues" evidence="6">
    <location>
        <begin position="465"/>
        <end position="499"/>
    </location>
</feature>
<evidence type="ECO:0000256" key="5">
    <source>
        <dbReference type="SAM" id="Coils"/>
    </source>
</evidence>
<dbReference type="InterPro" id="IPR018972">
    <property type="entry name" value="Sas10_C_dom"/>
</dbReference>
<reference evidence="8" key="1">
    <citation type="journal article" date="2020" name="Stud. Mycol.">
        <title>101 Dothideomycetes genomes: a test case for predicting lifestyles and emergence of pathogens.</title>
        <authorList>
            <person name="Haridas S."/>
            <person name="Albert R."/>
            <person name="Binder M."/>
            <person name="Bloem J."/>
            <person name="Labutti K."/>
            <person name="Salamov A."/>
            <person name="Andreopoulos B."/>
            <person name="Baker S."/>
            <person name="Barry K."/>
            <person name="Bills G."/>
            <person name="Bluhm B."/>
            <person name="Cannon C."/>
            <person name="Castanera R."/>
            <person name="Culley D."/>
            <person name="Daum C."/>
            <person name="Ezra D."/>
            <person name="Gonzalez J."/>
            <person name="Henrissat B."/>
            <person name="Kuo A."/>
            <person name="Liang C."/>
            <person name="Lipzen A."/>
            <person name="Lutzoni F."/>
            <person name="Magnuson J."/>
            <person name="Mondo S."/>
            <person name="Nolan M."/>
            <person name="Ohm R."/>
            <person name="Pangilinan J."/>
            <person name="Park H.-J."/>
            <person name="Ramirez L."/>
            <person name="Alfaro M."/>
            <person name="Sun H."/>
            <person name="Tritt A."/>
            <person name="Yoshinaga Y."/>
            <person name="Zwiers L.-H."/>
            <person name="Turgeon B."/>
            <person name="Goodwin S."/>
            <person name="Spatafora J."/>
            <person name="Crous P."/>
            <person name="Grigoriev I."/>
        </authorList>
    </citation>
    <scope>NUCLEOTIDE SEQUENCE</scope>
    <source>
        <strain evidence="8">CBS 113979</strain>
    </source>
</reference>
<feature type="region of interest" description="Disordered" evidence="6">
    <location>
        <begin position="447"/>
        <end position="527"/>
    </location>
</feature>
<sequence>MAKKRKGTGRSRFGEPKPHSDQDARLNITTYEDVADSEDEFHLGRDRIALDERPDTKRRRIQAENDALLESSDEEVLDFHDDDDDEVEYDEDQAADPEDQPSDDASQSAEDADDDLAGWGPSKRDYYKADAIETEQDALDEEVEARRLQQKRLAGMTEADFGFDDDDWLENGKKPAADGADGDAGDVVTEVLPQLEVTDDMGPEERMKILQARYPEFESISKELIDLSPLHDELTLAANAARQLQKKGMRTPPVIIKWQALATYIGAMAMYFALLSSPSSTQQGNLAMDPTELHNHPVMEHILKGRELWQKVQHLPTTIAIGDADEYDNSSMEEAVVPEETSGVQPGAAFAASKIQKKKPTKAERAAVAAQAEAKSKRAERMRKTEEELAALSAMAEKFSRRKVAKPVLSQADGDSDFGDETELTAKELEEKAKKRKTLRFYTSQIAQKANKRDAAGKAAAGDLDIPHRERLRDRQVRLNAEAERRGRKNVEAHERLGGDSDEEDQRQARELRNEADDNDDGEDEYYDLVTSASAAKKARKAAAAAAYAEAAKVGGRVIEHEEIGEDGKRKISYQIEKNKGLTPHRKKEARNPRVKKRKRFEEKTRKLGSMRQVYRGGEGRGGYKGELTETLLVKRPF</sequence>
<evidence type="ECO:0000313" key="9">
    <source>
        <dbReference type="Proteomes" id="UP000800041"/>
    </source>
</evidence>
<evidence type="ECO:0000256" key="6">
    <source>
        <dbReference type="SAM" id="MobiDB-lite"/>
    </source>
</evidence>
<comment type="subcellular location">
    <subcellularLocation>
        <location evidence="1">Nucleus</location>
    </subcellularLocation>
</comment>
<dbReference type="GO" id="GO:0032040">
    <property type="term" value="C:small-subunit processome"/>
    <property type="evidence" value="ECO:0007669"/>
    <property type="project" value="TreeGrafter"/>
</dbReference>
<dbReference type="PANTHER" id="PTHR13237:SF8">
    <property type="entry name" value="SOMETHING ABOUT SILENCING PROTEIN 10"/>
    <property type="match status" value="1"/>
</dbReference>
<keyword evidence="3" id="KW-0597">Phosphoprotein</keyword>
<evidence type="ECO:0000256" key="4">
    <source>
        <dbReference type="ARBA" id="ARBA00023242"/>
    </source>
</evidence>
<dbReference type="EMBL" id="ML977179">
    <property type="protein sequence ID" value="KAF1982975.1"/>
    <property type="molecule type" value="Genomic_DNA"/>
</dbReference>
<dbReference type="InterPro" id="IPR007146">
    <property type="entry name" value="Sas10/Utp3/C1D"/>
</dbReference>
<evidence type="ECO:0000256" key="3">
    <source>
        <dbReference type="ARBA" id="ARBA00022553"/>
    </source>
</evidence>
<comment type="similarity">
    <text evidence="2">Belongs to the SAS10 family.</text>
</comment>
<feature type="region of interest" description="Disordered" evidence="6">
    <location>
        <begin position="1"/>
        <end position="123"/>
    </location>
</feature>
<dbReference type="OrthoDB" id="1924577at2759"/>
<dbReference type="Proteomes" id="UP000800041">
    <property type="component" value="Unassembled WGS sequence"/>
</dbReference>
<evidence type="ECO:0000313" key="8">
    <source>
        <dbReference type="EMBL" id="KAF1982975.1"/>
    </source>
</evidence>
<feature type="compositionally biased region" description="Acidic residues" evidence="6">
    <location>
        <begin position="517"/>
        <end position="527"/>
    </location>
</feature>
<keyword evidence="4" id="KW-0539">Nucleus</keyword>
<feature type="region of interest" description="Disordered" evidence="6">
    <location>
        <begin position="576"/>
        <end position="621"/>
    </location>
</feature>
<gene>
    <name evidence="8" type="ORF">K402DRAFT_424187</name>
</gene>
<keyword evidence="9" id="KW-1185">Reference proteome</keyword>
<feature type="compositionally biased region" description="Basic residues" evidence="6">
    <location>
        <begin position="583"/>
        <end position="599"/>
    </location>
</feature>
<protein>
    <recommendedName>
        <fullName evidence="7">Sas10 C-terminal domain-containing protein</fullName>
    </recommendedName>
</protein>
<dbReference type="PANTHER" id="PTHR13237">
    <property type="entry name" value="SOMETHING ABOUT SILENCING PROTEIN 10-RELATED"/>
    <property type="match status" value="1"/>
</dbReference>
<accession>A0A6G1GPW1</accession>